<feature type="compositionally biased region" description="Basic residues" evidence="1">
    <location>
        <begin position="1"/>
        <end position="23"/>
    </location>
</feature>
<protein>
    <submittedName>
        <fullName evidence="2">Uncharacterized protein</fullName>
    </submittedName>
</protein>
<name>A0A9P1JMX9_9PROT</name>
<feature type="region of interest" description="Disordered" evidence="1">
    <location>
        <begin position="94"/>
        <end position="114"/>
    </location>
</feature>
<feature type="compositionally biased region" description="Basic and acidic residues" evidence="1">
    <location>
        <begin position="24"/>
        <end position="34"/>
    </location>
</feature>
<dbReference type="EMBL" id="HE577327">
    <property type="protein sequence ID" value="CCC96416.1"/>
    <property type="molecule type" value="Genomic_DNA"/>
</dbReference>
<evidence type="ECO:0000313" key="2">
    <source>
        <dbReference type="EMBL" id="CCC96416.1"/>
    </source>
</evidence>
<dbReference type="Proteomes" id="UP000007319">
    <property type="component" value="Chromosome"/>
</dbReference>
<dbReference type="AlphaFoldDB" id="A0A9P1JMX9"/>
<proteinExistence type="predicted"/>
<accession>A0A9P1JMX9</accession>
<evidence type="ECO:0000256" key="1">
    <source>
        <dbReference type="SAM" id="MobiDB-lite"/>
    </source>
</evidence>
<gene>
    <name evidence="2" type="ORF">AZOBR_10203</name>
</gene>
<reference evidence="2 3" key="1">
    <citation type="journal article" date="2011" name="PLoS Genet.">
        <title>Azospirillum genomes reveal transition of bacteria from aquatic to terrestrial environments.</title>
        <authorList>
            <person name="Wisniewski-Dye F."/>
            <person name="Borziak K."/>
            <person name="Khalsa-Moyers G."/>
            <person name="Alexandre G."/>
            <person name="Sukharnikov L.O."/>
            <person name="Wuichet K."/>
            <person name="Hurst G.B."/>
            <person name="McDonald W.H."/>
            <person name="Robertson J.S."/>
            <person name="Barbe V."/>
            <person name="Calteau A."/>
            <person name="Rouy Z."/>
            <person name="Mangenot S."/>
            <person name="Prigent-Combaret C."/>
            <person name="Normand P."/>
            <person name="Boyer M."/>
            <person name="Siguier P."/>
            <person name="Dessaux Y."/>
            <person name="Elmerich C."/>
            <person name="Condemine G."/>
            <person name="Krishnen G."/>
            <person name="Kennedy I."/>
            <person name="Paterson A.H."/>
            <person name="Gonzalez V."/>
            <person name="Mavingui P."/>
            <person name="Zhulin I.B."/>
        </authorList>
    </citation>
    <scope>NUCLEOTIDE SEQUENCE [LARGE SCALE GENOMIC DNA]</scope>
    <source>
        <strain evidence="2 3">Sp245</strain>
    </source>
</reference>
<dbReference type="KEGG" id="abs:AZOBR_10203"/>
<evidence type="ECO:0000313" key="3">
    <source>
        <dbReference type="Proteomes" id="UP000007319"/>
    </source>
</evidence>
<organism evidence="2 3">
    <name type="scientific">Azospirillum baldaniorum</name>
    <dbReference type="NCBI Taxonomy" id="1064539"/>
    <lineage>
        <taxon>Bacteria</taxon>
        <taxon>Pseudomonadati</taxon>
        <taxon>Pseudomonadota</taxon>
        <taxon>Alphaproteobacteria</taxon>
        <taxon>Rhodospirillales</taxon>
        <taxon>Azospirillaceae</taxon>
        <taxon>Azospirillum</taxon>
    </lineage>
</organism>
<feature type="region of interest" description="Disordered" evidence="1">
    <location>
        <begin position="1"/>
        <end position="64"/>
    </location>
</feature>
<sequence length="114" mass="12566">MHRLRRVRAGMPGRGHRAGHRRPRGEVDGAEPRLRGAVAQPDPQEGRAARRRRHEGRGRQVRQVLLSEGRRLSGVGTIAAHGILLPPCKNDRSAIGGQRQNPDGCPRVAFVTRP</sequence>
<feature type="compositionally biased region" description="Basic residues" evidence="1">
    <location>
        <begin position="49"/>
        <end position="60"/>
    </location>
</feature>
<keyword evidence="3" id="KW-1185">Reference proteome</keyword>